<organism evidence="1 2">
    <name type="scientific">Choristoneura fumiferana</name>
    <name type="common">Spruce budworm moth</name>
    <name type="synonym">Archips fumiferana</name>
    <dbReference type="NCBI Taxonomy" id="7141"/>
    <lineage>
        <taxon>Eukaryota</taxon>
        <taxon>Metazoa</taxon>
        <taxon>Ecdysozoa</taxon>
        <taxon>Arthropoda</taxon>
        <taxon>Hexapoda</taxon>
        <taxon>Insecta</taxon>
        <taxon>Pterygota</taxon>
        <taxon>Neoptera</taxon>
        <taxon>Endopterygota</taxon>
        <taxon>Lepidoptera</taxon>
        <taxon>Glossata</taxon>
        <taxon>Ditrysia</taxon>
        <taxon>Tortricoidea</taxon>
        <taxon>Tortricidae</taxon>
        <taxon>Tortricinae</taxon>
        <taxon>Choristoneura</taxon>
    </lineage>
</organism>
<dbReference type="EMBL" id="CM046124">
    <property type="protein sequence ID" value="KAI8432656.1"/>
    <property type="molecule type" value="Genomic_DNA"/>
</dbReference>
<evidence type="ECO:0000313" key="1">
    <source>
        <dbReference type="EMBL" id="KAI8432656.1"/>
    </source>
</evidence>
<evidence type="ECO:0000313" key="2">
    <source>
        <dbReference type="Proteomes" id="UP001064048"/>
    </source>
</evidence>
<protein>
    <submittedName>
        <fullName evidence="1">Uncharacterized protein</fullName>
    </submittedName>
</protein>
<reference evidence="1 2" key="1">
    <citation type="journal article" date="2022" name="Genome Biol. Evol.">
        <title>The Spruce Budworm Genome: Reconstructing the Evolutionary History of Antifreeze Proteins.</title>
        <authorList>
            <person name="Beliveau C."/>
            <person name="Gagne P."/>
            <person name="Picq S."/>
            <person name="Vernygora O."/>
            <person name="Keeling C.I."/>
            <person name="Pinkney K."/>
            <person name="Doucet D."/>
            <person name="Wen F."/>
            <person name="Johnston J.S."/>
            <person name="Maaroufi H."/>
            <person name="Boyle B."/>
            <person name="Laroche J."/>
            <person name="Dewar K."/>
            <person name="Juretic N."/>
            <person name="Blackburn G."/>
            <person name="Nisole A."/>
            <person name="Brunet B."/>
            <person name="Brandao M."/>
            <person name="Lumley L."/>
            <person name="Duan J."/>
            <person name="Quan G."/>
            <person name="Lucarotti C.J."/>
            <person name="Roe A.D."/>
            <person name="Sperling F.A.H."/>
            <person name="Levesque R.C."/>
            <person name="Cusson M."/>
        </authorList>
    </citation>
    <scope>NUCLEOTIDE SEQUENCE [LARGE SCALE GENOMIC DNA]</scope>
    <source>
        <strain evidence="1">Glfc:IPQL:Cfum</strain>
    </source>
</reference>
<proteinExistence type="predicted"/>
<accession>A0ACC0K833</accession>
<comment type="caution">
    <text evidence="1">The sequence shown here is derived from an EMBL/GenBank/DDBJ whole genome shotgun (WGS) entry which is preliminary data.</text>
</comment>
<gene>
    <name evidence="1" type="ORF">MSG28_013631</name>
</gene>
<dbReference type="Proteomes" id="UP001064048">
    <property type="component" value="Chromosome 24"/>
</dbReference>
<sequence>MVREVSEGDESCRQSSVTRSKQFGVCQATCIIDSDGVRTLSKQNNDQPATQMKDKPISSMLIATLGSADESFIKDTFDKITKNSAEFDLVDLIVKEALQNGPDEDSGITVDKKTEDSEVIENTPAENQVKSKKLTRNRKAKCTIVSNSTTDESNTELVIEVNEPCFVTDRKKKHKSKDNGNAMSEDCKSFDAAAVDAFFSQHYAENADGCHVISPALARKLNETSSEGSECNDNDADEALIRNDLMLEQDIIDCLNNIVDEVCCNLDKYAEILSKQQIKYDISEIKQNVDQDQNMNIKLDNPKASNNATSNDGTKIIALKYPKVKKRAAKKKTKQNILTKDKKAENVDSHDEDNVVIEDTNTRSPLNKPNTLLIRKKRKLYSPKDAEKNEDEIPRAKVQSRSSTETPIATCYKELEIARKTRSRIPRKLRTSSTETSPKTKKLNDMFDKLKERVENEETITLVKRKSNKKDLNVYNYTSDSEDEDFKKKIEVQKRVSRTSLESTATKRGRTVNRINYSEGNHNSSSDEIKRNTKKRKVVKQTKPRSRKVNVERSIDLIDERMREAPPEVLETSFVKETSVEKMVPDVLPSLTHIPEVEIIPEDKHDTTAAIIVPENKTLRKKKVEILQVKKEKESNRNVKKNIEILAIKKEKGANKKEMVENIKKRTDSGSESSLPGLVVESEQPRKDVMSSSVEATLMQKFKKICREGPDVGESDTTQNLLLKTGKTEKEHVHVNNKDVNMCDNNFIDISMDEDVERNFEIIDLTQNNKNSKDVSAEPIVRAGSLSEKSIATDGKSPITGHNDLDELPPNMALLQERFADRDLEIQDMDQSMADFFVQLRNALQPHGSNTSSVEKEKSKLPFTRMSSKEQAESPASSIREQIISPKSSSKDQVTTPKSSMRTLKVILPVDEIEKYVSPVKSQKSMSSVSVVLQRISSDEINKWLPMPPTNSDHSEENTKKVRSTRIPKNKPKRITKKTPEKVKAKQIKTAISPVMLSFNVPDNKITSNSSAKENVESLPLTRAKARKRKILKSQDTNIVIEEDTELVEENITQESYVKNIRPEPIIQPAGTVKDVFEKVRNVPTVASAKYYESENNEYTSESARSIASINEWFKKNMASSQYSSTKGM</sequence>
<keyword evidence="2" id="KW-1185">Reference proteome</keyword>
<name>A0ACC0K833_CHOFU</name>